<evidence type="ECO:0000313" key="3">
    <source>
        <dbReference type="Proteomes" id="UP000631670"/>
    </source>
</evidence>
<sequence>MRPDPRPRRLLREIGEGLRVVRGNRILLAISAHGAVSSLFQSAHLAIVIVFLFRDVGLPAWAIGLLGTASLTGALTAGLTARLLRRRRFFASYGVIVLNVFGMSFQQAVAAPALLDGALATAFGTRATLQIAAAEAA</sequence>
<keyword evidence="1" id="KW-1133">Transmembrane helix</keyword>
<dbReference type="EMBL" id="JADBEG010000001">
    <property type="protein sequence ID" value="MBE1499324.1"/>
    <property type="molecule type" value="Genomic_DNA"/>
</dbReference>
<proteinExistence type="predicted"/>
<keyword evidence="1" id="KW-0812">Transmembrane</keyword>
<evidence type="ECO:0000313" key="2">
    <source>
        <dbReference type="EMBL" id="MBE1499324.1"/>
    </source>
</evidence>
<keyword evidence="3" id="KW-1185">Reference proteome</keyword>
<feature type="transmembrane region" description="Helical" evidence="1">
    <location>
        <begin position="59"/>
        <end position="81"/>
    </location>
</feature>
<comment type="caution">
    <text evidence="2">The sequence shown here is derived from an EMBL/GenBank/DDBJ whole genome shotgun (WGS) entry which is preliminary data.</text>
</comment>
<gene>
    <name evidence="2" type="ORF">H4696_006424</name>
</gene>
<feature type="transmembrane region" description="Helical" evidence="1">
    <location>
        <begin position="93"/>
        <end position="115"/>
    </location>
</feature>
<keyword evidence="1" id="KW-0472">Membrane</keyword>
<organism evidence="2 3">
    <name type="scientific">Amycolatopsis lexingtonensis</name>
    <dbReference type="NCBI Taxonomy" id="218822"/>
    <lineage>
        <taxon>Bacteria</taxon>
        <taxon>Bacillati</taxon>
        <taxon>Actinomycetota</taxon>
        <taxon>Actinomycetes</taxon>
        <taxon>Pseudonocardiales</taxon>
        <taxon>Pseudonocardiaceae</taxon>
        <taxon>Amycolatopsis</taxon>
    </lineage>
</organism>
<dbReference type="RefSeq" id="WP_225955862.1">
    <property type="nucleotide sequence ID" value="NZ_JADBEG010000001.1"/>
</dbReference>
<dbReference type="Proteomes" id="UP000631670">
    <property type="component" value="Unassembled WGS sequence"/>
</dbReference>
<evidence type="ECO:0000256" key="1">
    <source>
        <dbReference type="SAM" id="Phobius"/>
    </source>
</evidence>
<reference evidence="2 3" key="1">
    <citation type="submission" date="2020-10" db="EMBL/GenBank/DDBJ databases">
        <title>Sequencing the genomes of 1000 actinobacteria strains.</title>
        <authorList>
            <person name="Klenk H.-P."/>
        </authorList>
    </citation>
    <scope>NUCLEOTIDE SEQUENCE [LARGE SCALE GENOMIC DNA]</scope>
    <source>
        <strain evidence="2 3">DSM 44653</strain>
    </source>
</reference>
<evidence type="ECO:0008006" key="4">
    <source>
        <dbReference type="Google" id="ProtNLM"/>
    </source>
</evidence>
<name>A0ABR9I828_9PSEU</name>
<accession>A0ABR9I828</accession>
<feature type="transmembrane region" description="Helical" evidence="1">
    <location>
        <begin position="26"/>
        <end position="53"/>
    </location>
</feature>
<protein>
    <recommendedName>
        <fullName evidence="4">MFS transporter</fullName>
    </recommendedName>
</protein>